<dbReference type="Pfam" id="PF10884">
    <property type="entry name" value="DUF2683"/>
    <property type="match status" value="1"/>
</dbReference>
<keyword evidence="2" id="KW-1185">Reference proteome</keyword>
<dbReference type="InterPro" id="IPR020271">
    <property type="entry name" value="Uncharacterised_MJ1172"/>
</dbReference>
<evidence type="ECO:0000313" key="1">
    <source>
        <dbReference type="EMBL" id="MFE3869278.1"/>
    </source>
</evidence>
<comment type="caution">
    <text evidence="1">The sequence shown here is derived from an EMBL/GenBank/DDBJ whole genome shotgun (WGS) entry which is preliminary data.</text>
</comment>
<dbReference type="RefSeq" id="WP_379855885.1">
    <property type="nucleotide sequence ID" value="NZ_JBHZPZ010000021.1"/>
</dbReference>
<name>A0ABW6HZ33_9FLAO</name>
<sequence>MTVLAVTPKNKRELLMVEKFLEAFNVKFEPIEMEDKPYNPEFVAKILQGDEDFKNGKSIKIALEDLWK</sequence>
<accession>A0ABW6HZ33</accession>
<reference evidence="1 2" key="1">
    <citation type="submission" date="2024-06" db="EMBL/GenBank/DDBJ databases">
        <title>Flavobacterium spp. isolated from glacier.</title>
        <authorList>
            <person name="Han D."/>
        </authorList>
    </citation>
    <scope>NUCLEOTIDE SEQUENCE [LARGE SCALE GENOMIC DNA]</scope>
    <source>
        <strain evidence="1 2">LS2P90</strain>
    </source>
</reference>
<gene>
    <name evidence="1" type="ORF">ACFX5E_14535</name>
</gene>
<proteinExistence type="predicted"/>
<protein>
    <submittedName>
        <fullName evidence="1">DUF2683 family protein</fullName>
    </submittedName>
</protein>
<dbReference type="Proteomes" id="UP001600109">
    <property type="component" value="Unassembled WGS sequence"/>
</dbReference>
<evidence type="ECO:0000313" key="2">
    <source>
        <dbReference type="Proteomes" id="UP001600109"/>
    </source>
</evidence>
<organism evidence="1 2">
    <name type="scientific">Flavobacterium xylosi</name>
    <dbReference type="NCBI Taxonomy" id="3230415"/>
    <lineage>
        <taxon>Bacteria</taxon>
        <taxon>Pseudomonadati</taxon>
        <taxon>Bacteroidota</taxon>
        <taxon>Flavobacteriia</taxon>
        <taxon>Flavobacteriales</taxon>
        <taxon>Flavobacteriaceae</taxon>
        <taxon>Flavobacterium</taxon>
    </lineage>
</organism>
<dbReference type="EMBL" id="JBHZPZ010000021">
    <property type="protein sequence ID" value="MFE3869278.1"/>
    <property type="molecule type" value="Genomic_DNA"/>
</dbReference>